<feature type="region of interest" description="Disordered" evidence="1">
    <location>
        <begin position="73"/>
        <end position="134"/>
    </location>
</feature>
<feature type="compositionally biased region" description="Polar residues" evidence="1">
    <location>
        <begin position="297"/>
        <end position="310"/>
    </location>
</feature>
<feature type="compositionally biased region" description="Basic residues" evidence="1">
    <location>
        <begin position="10"/>
        <end position="22"/>
    </location>
</feature>
<evidence type="ECO:0000313" key="2">
    <source>
        <dbReference type="EMBL" id="KAK1741398.1"/>
    </source>
</evidence>
<dbReference type="AlphaFoldDB" id="A0AAD8Y854"/>
<dbReference type="Proteomes" id="UP001224775">
    <property type="component" value="Unassembled WGS sequence"/>
</dbReference>
<feature type="region of interest" description="Disordered" evidence="1">
    <location>
        <begin position="372"/>
        <end position="453"/>
    </location>
</feature>
<keyword evidence="3" id="KW-1185">Reference proteome</keyword>
<proteinExistence type="predicted"/>
<feature type="compositionally biased region" description="Low complexity" evidence="1">
    <location>
        <begin position="311"/>
        <end position="337"/>
    </location>
</feature>
<evidence type="ECO:0000313" key="3">
    <source>
        <dbReference type="Proteomes" id="UP001224775"/>
    </source>
</evidence>
<name>A0AAD8Y854_9STRA</name>
<feature type="compositionally biased region" description="Basic and acidic residues" evidence="1">
    <location>
        <begin position="104"/>
        <end position="114"/>
    </location>
</feature>
<feature type="region of interest" description="Disordered" evidence="1">
    <location>
        <begin position="1"/>
        <end position="57"/>
    </location>
</feature>
<dbReference type="EMBL" id="JATAAI010000013">
    <property type="protein sequence ID" value="KAK1741398.1"/>
    <property type="molecule type" value="Genomic_DNA"/>
</dbReference>
<evidence type="ECO:0000256" key="1">
    <source>
        <dbReference type="SAM" id="MobiDB-lite"/>
    </source>
</evidence>
<organism evidence="2 3">
    <name type="scientific">Skeletonema marinoi</name>
    <dbReference type="NCBI Taxonomy" id="267567"/>
    <lineage>
        <taxon>Eukaryota</taxon>
        <taxon>Sar</taxon>
        <taxon>Stramenopiles</taxon>
        <taxon>Ochrophyta</taxon>
        <taxon>Bacillariophyta</taxon>
        <taxon>Coscinodiscophyceae</taxon>
        <taxon>Thalassiosirophycidae</taxon>
        <taxon>Thalassiosirales</taxon>
        <taxon>Skeletonemataceae</taxon>
        <taxon>Skeletonema</taxon>
        <taxon>Skeletonema marinoi-dohrnii complex</taxon>
    </lineage>
</organism>
<feature type="compositionally biased region" description="Low complexity" evidence="1">
    <location>
        <begin position="87"/>
        <end position="103"/>
    </location>
</feature>
<dbReference type="Pfam" id="PF07052">
    <property type="entry name" value="Hep_59"/>
    <property type="match status" value="1"/>
</dbReference>
<sequence>MADTQQQPKIKFKKRNIKKKQLRKADPTADDVAATDSENNSNDAIKDNDNEEEEEGALTAILAVDRRRKLFNNRNRGVDSAHLLKPTKSTKTTGDETTTTVDTNKNKDLEERLKGNFSEGKLAGSNDMGGDEEGGLLAKKHRRAMEDFIQQNLQGGGGGVTAQSNGEDATDGNGGGGGGPTEDEKEMFAELLQSDSTNTSNNPANGSQSKEGDVGAGGAMMMGSGIAEVALPAAERLRTLKETEKAAMEYEKAHRRVKPQHDGGNADATDDNVHDLVPMNFASGPGKRKRQEDADMGSSTAATISTSPNKSATSQNNEQSTTTSSSAAYSASSAGGSVQRSDVSTLGQSYSHNFQLHQQDWIAQRRDERQVEIDTLKTQQQAEEADDIGGVSGERMGFQMARRAAKGESVRPAPARGPNGESLKNEWDRTKKGGNQRSNDDRVWKQFMKKTKR</sequence>
<feature type="region of interest" description="Disordered" evidence="1">
    <location>
        <begin position="152"/>
        <end position="220"/>
    </location>
</feature>
<feature type="compositionally biased region" description="Polar residues" evidence="1">
    <location>
        <begin position="193"/>
        <end position="209"/>
    </location>
</feature>
<comment type="caution">
    <text evidence="2">The sequence shown here is derived from an EMBL/GenBank/DDBJ whole genome shotgun (WGS) entry which is preliminary data.</text>
</comment>
<gene>
    <name evidence="2" type="ORF">QTG54_007876</name>
</gene>
<feature type="region of interest" description="Disordered" evidence="1">
    <location>
        <begin position="242"/>
        <end position="344"/>
    </location>
</feature>
<protein>
    <submittedName>
        <fullName evidence="2">Uncharacterized protein</fullName>
    </submittedName>
</protein>
<accession>A0AAD8Y854</accession>
<feature type="compositionally biased region" description="Basic and acidic residues" evidence="1">
    <location>
        <begin position="242"/>
        <end position="252"/>
    </location>
</feature>
<dbReference type="InterPro" id="IPR010756">
    <property type="entry name" value="Tls1-like"/>
</dbReference>
<reference evidence="2" key="1">
    <citation type="submission" date="2023-06" db="EMBL/GenBank/DDBJ databases">
        <title>Survivors Of The Sea: Transcriptome response of Skeletonema marinoi to long-term dormancy.</title>
        <authorList>
            <person name="Pinder M.I.M."/>
            <person name="Kourtchenko O."/>
            <person name="Robertson E.K."/>
            <person name="Larsson T."/>
            <person name="Maumus F."/>
            <person name="Osuna-Cruz C.M."/>
            <person name="Vancaester E."/>
            <person name="Stenow R."/>
            <person name="Vandepoele K."/>
            <person name="Ploug H."/>
            <person name="Bruchert V."/>
            <person name="Godhe A."/>
            <person name="Topel M."/>
        </authorList>
    </citation>
    <scope>NUCLEOTIDE SEQUENCE</scope>
    <source>
        <strain evidence="2">R05AC</strain>
    </source>
</reference>